<evidence type="ECO:0008006" key="3">
    <source>
        <dbReference type="Google" id="ProtNLM"/>
    </source>
</evidence>
<evidence type="ECO:0000313" key="2">
    <source>
        <dbReference type="Proteomes" id="UP001596379"/>
    </source>
</evidence>
<protein>
    <recommendedName>
        <fullName evidence="3">Phage protein</fullName>
    </recommendedName>
</protein>
<proteinExistence type="predicted"/>
<dbReference type="EMBL" id="JBHTCC010000004">
    <property type="protein sequence ID" value="MFC7299888.1"/>
    <property type="molecule type" value="Genomic_DNA"/>
</dbReference>
<gene>
    <name evidence="1" type="ORF">ACFQO0_15725</name>
</gene>
<reference evidence="2" key="1">
    <citation type="journal article" date="2019" name="Int. J. Syst. Evol. Microbiol.">
        <title>The Global Catalogue of Microorganisms (GCM) 10K type strain sequencing project: providing services to taxonomists for standard genome sequencing and annotation.</title>
        <authorList>
            <consortium name="The Broad Institute Genomics Platform"/>
            <consortium name="The Broad Institute Genome Sequencing Center for Infectious Disease"/>
            <person name="Wu L."/>
            <person name="Ma J."/>
        </authorList>
    </citation>
    <scope>NUCLEOTIDE SEQUENCE [LARGE SCALE GENOMIC DNA]</scope>
    <source>
        <strain evidence="2">CCUG 36956</strain>
    </source>
</reference>
<accession>A0ABW2J8Q0</accession>
<sequence>MTSTNIQDELNKAARLINAILRLMHKGAMKHDQARQELNALTKGIAKAEIEYCVRQAIKAVDINEQNLRVKDAEHTTYTRW</sequence>
<comment type="caution">
    <text evidence="1">The sequence shown here is derived from an EMBL/GenBank/DDBJ whole genome shotgun (WGS) entry which is preliminary data.</text>
</comment>
<keyword evidence="2" id="KW-1185">Reference proteome</keyword>
<evidence type="ECO:0000313" key="1">
    <source>
        <dbReference type="EMBL" id="MFC7299888.1"/>
    </source>
</evidence>
<dbReference type="Proteomes" id="UP001596379">
    <property type="component" value="Unassembled WGS sequence"/>
</dbReference>
<name>A0ABW2J8Q0_9BURK</name>
<organism evidence="1 2">
    <name type="scientific">Herminiimonas aquatilis</name>
    <dbReference type="NCBI Taxonomy" id="345342"/>
    <lineage>
        <taxon>Bacteria</taxon>
        <taxon>Pseudomonadati</taxon>
        <taxon>Pseudomonadota</taxon>
        <taxon>Betaproteobacteria</taxon>
        <taxon>Burkholderiales</taxon>
        <taxon>Oxalobacteraceae</taxon>
        <taxon>Herminiimonas</taxon>
    </lineage>
</organism>
<dbReference type="RefSeq" id="WP_041296406.1">
    <property type="nucleotide sequence ID" value="NZ_JBHTCC010000004.1"/>
</dbReference>